<dbReference type="InterPro" id="IPR021865">
    <property type="entry name" value="Peptidase_G2"/>
</dbReference>
<reference evidence="2 3" key="1">
    <citation type="journal article" date="2022" name="Pathogens">
        <title>Staphylococcus ratti sp. nov. Isolated from a Lab Rat.</title>
        <authorList>
            <person name="Kovarovic V."/>
            <person name="Sedlacek I."/>
            <person name="Petras P."/>
            <person name="Kralova S."/>
            <person name="Maslanova I."/>
            <person name="Svec P."/>
            <person name="Neumann-Schaal M."/>
            <person name="Botka T."/>
            <person name="Gelbicova T."/>
            <person name="Stankova E."/>
            <person name="Doskar J."/>
            <person name="Pantucek R."/>
        </authorList>
    </citation>
    <scope>NUCLEOTIDE SEQUENCE [LARGE SCALE GENOMIC DNA]</scope>
    <source>
        <strain evidence="2 3">CCM 9025</strain>
    </source>
</reference>
<accession>A0ABY3PBM4</accession>
<evidence type="ECO:0000313" key="2">
    <source>
        <dbReference type="EMBL" id="UEX89684.1"/>
    </source>
</evidence>
<dbReference type="EMBL" id="CP086654">
    <property type="protein sequence ID" value="UEX89684.1"/>
    <property type="molecule type" value="Genomic_DNA"/>
</dbReference>
<dbReference type="Proteomes" id="UP001197626">
    <property type="component" value="Chromosome"/>
</dbReference>
<evidence type="ECO:0000313" key="3">
    <source>
        <dbReference type="Proteomes" id="UP001197626"/>
    </source>
</evidence>
<feature type="domain" description="Peptidase G2 IMC autoproteolytic cleavage" evidence="1">
    <location>
        <begin position="658"/>
        <end position="883"/>
    </location>
</feature>
<gene>
    <name evidence="2" type="ORF">LN051_08935</name>
</gene>
<keyword evidence="3" id="KW-1185">Reference proteome</keyword>
<dbReference type="Pfam" id="PF11962">
    <property type="entry name" value="Peptidase_G2"/>
    <property type="match status" value="1"/>
</dbReference>
<organism evidence="2 3">
    <name type="scientific">Staphylococcus ratti</name>
    <dbReference type="NCBI Taxonomy" id="2892440"/>
    <lineage>
        <taxon>Bacteria</taxon>
        <taxon>Bacillati</taxon>
        <taxon>Bacillota</taxon>
        <taxon>Bacilli</taxon>
        <taxon>Bacillales</taxon>
        <taxon>Staphylococcaceae</taxon>
        <taxon>Staphylococcus</taxon>
    </lineage>
</organism>
<dbReference type="SMART" id="SM00710">
    <property type="entry name" value="PbH1"/>
    <property type="match status" value="9"/>
</dbReference>
<dbReference type="Gene3D" id="4.10.80.40">
    <property type="entry name" value="succinate dehydrogenase protein domain"/>
    <property type="match status" value="1"/>
</dbReference>
<proteinExistence type="predicted"/>
<name>A0ABY3PBM4_9STAP</name>
<dbReference type="InterPro" id="IPR011050">
    <property type="entry name" value="Pectin_lyase_fold/virulence"/>
</dbReference>
<dbReference type="InterPro" id="IPR006626">
    <property type="entry name" value="PbH1"/>
</dbReference>
<dbReference type="RefSeq" id="WP_229292189.1">
    <property type="nucleotide sequence ID" value="NZ_CP086654.1"/>
</dbReference>
<evidence type="ECO:0000259" key="1">
    <source>
        <dbReference type="Pfam" id="PF11962"/>
    </source>
</evidence>
<sequence>MPIKLIKKFHSVFGQKFVSQNESNAEDIEYALNKNEKYKKYHEKEQATAHTTNQIVHKLADGTTNNTADELKYQRKQIERLVLGHNGDGIQELRASRVAMDAQHFDSLASRLYHDFLNEKNNREKLRDELLAKIMRVVNVDDYGGDPTGQKDSTQAFTDTLADGNRMVTMSAGTYLTTGIKMPNNSRLVGQGVDITTIKFMDSTPAANIGITNLKMSGFAKNISLENFTFDGNKHRQDKSLKAVGGSRSSNIRFAGVTNGYIYNVKSFDALLHGIDVTYASDDYYYQGDGNRVPEALESKHIHIDRCEVYGHGDDGITTHHSRYLTISNSYAHTPTGGGNSNGIEIDDGSQYVFLDSNKTEGNYGGLEIKGHAATSAAQGVFVNGHVSIEDIRAFNIRHIGHHRSATDAKSKTAMNVSLNNCLALYPYYNGVYPGTTPRGLLISAYRNVSVNNFTAIGDNRFAKIDGGKTDYTMPVIAVQFMAENVTLNNINVTGFKDAGADVKIFGGANKGKRFTINNANIWNSSNKVGIASGGGIYDLKITNCNLLGNGSGNGVEAYNNTTILSGITAENYTNAAMIAKEKYSVVPTITKGGFSGASTGSAAISPVSAVIASTGNSRAYDSRSYVIGSGYNSKAYGSRSGVISSLQSETTKGGHTQIVINSNRVKSPGNYHIVGGYSDKGEASTSNIKVDLSTFSGNLTLAGKITQNSADIAELFESQNGKAIPLGTVVTLEGDKIRKAQPHDKPIGVISGTAALVANEKSYHHKDRYLKNEYGVTITEHKQVSYLDDEGHEQFEWRDVPVENPDYDPSIEYMSRSERPEWNTVGLLGQIYTNVEKGVSEGDLINGRAGTGFTDNVNGKGRVMKITTPYDDKKGFGIALVLWGVN</sequence>
<dbReference type="Gene3D" id="2.160.20.10">
    <property type="entry name" value="Single-stranded right-handed beta-helix, Pectin lyase-like"/>
    <property type="match status" value="1"/>
</dbReference>
<dbReference type="SUPFAM" id="SSF51126">
    <property type="entry name" value="Pectin lyase-like"/>
    <property type="match status" value="1"/>
</dbReference>
<protein>
    <submittedName>
        <fullName evidence="2">Peptidase G2</fullName>
    </submittedName>
</protein>
<dbReference type="InterPro" id="IPR012334">
    <property type="entry name" value="Pectin_lyas_fold"/>
</dbReference>
<dbReference type="Gene3D" id="2.40.300.10">
    <property type="entry name" value="Head decoration protein D"/>
    <property type="match status" value="1"/>
</dbReference>